<sequence length="99" mass="11253">MIDKGELITPPVNRTTRKIPPGFEFCKNTNWSSIVNAYADTELKQLLSKLFDPRAKANSHTGEQHGNQWGIMVKSQRGLLLREALERLASYLILENTIQ</sequence>
<keyword evidence="2" id="KW-1185">Reference proteome</keyword>
<dbReference type="EMBL" id="CALTRL010001116">
    <property type="protein sequence ID" value="CAH7671022.1"/>
    <property type="molecule type" value="Genomic_DNA"/>
</dbReference>
<dbReference type="AlphaFoldDB" id="A0AAV0AT40"/>
<name>A0AAV0AT40_PHAPC</name>
<dbReference type="Proteomes" id="UP001153365">
    <property type="component" value="Unassembled WGS sequence"/>
</dbReference>
<accession>A0AAV0AT40</accession>
<protein>
    <submittedName>
        <fullName evidence="1">Uncharacterized protein</fullName>
    </submittedName>
</protein>
<reference evidence="1" key="1">
    <citation type="submission" date="2022-06" db="EMBL/GenBank/DDBJ databases">
        <authorList>
            <consortium name="SYNGENTA / RWTH Aachen University"/>
        </authorList>
    </citation>
    <scope>NUCLEOTIDE SEQUENCE</scope>
</reference>
<comment type="caution">
    <text evidence="1">The sequence shown here is derived from an EMBL/GenBank/DDBJ whole genome shotgun (WGS) entry which is preliminary data.</text>
</comment>
<proteinExistence type="predicted"/>
<evidence type="ECO:0000313" key="2">
    <source>
        <dbReference type="Proteomes" id="UP001153365"/>
    </source>
</evidence>
<organism evidence="1 2">
    <name type="scientific">Phakopsora pachyrhizi</name>
    <name type="common">Asian soybean rust disease fungus</name>
    <dbReference type="NCBI Taxonomy" id="170000"/>
    <lineage>
        <taxon>Eukaryota</taxon>
        <taxon>Fungi</taxon>
        <taxon>Dikarya</taxon>
        <taxon>Basidiomycota</taxon>
        <taxon>Pucciniomycotina</taxon>
        <taxon>Pucciniomycetes</taxon>
        <taxon>Pucciniales</taxon>
        <taxon>Phakopsoraceae</taxon>
        <taxon>Phakopsora</taxon>
    </lineage>
</organism>
<evidence type="ECO:0000313" key="1">
    <source>
        <dbReference type="EMBL" id="CAH7671022.1"/>
    </source>
</evidence>
<gene>
    <name evidence="1" type="ORF">PPACK8108_LOCUS5772</name>
</gene>